<evidence type="ECO:0000256" key="7">
    <source>
        <dbReference type="SAM" id="SignalP"/>
    </source>
</evidence>
<keyword evidence="3 6" id="KW-0479">Metal-binding</keyword>
<evidence type="ECO:0000256" key="4">
    <source>
        <dbReference type="ARBA" id="ARBA00022982"/>
    </source>
</evidence>
<dbReference type="Gene3D" id="1.10.760.10">
    <property type="entry name" value="Cytochrome c-like domain"/>
    <property type="match status" value="1"/>
</dbReference>
<evidence type="ECO:0000256" key="2">
    <source>
        <dbReference type="ARBA" id="ARBA00022617"/>
    </source>
</evidence>
<evidence type="ECO:0000313" key="9">
    <source>
        <dbReference type="EMBL" id="UOD30061.1"/>
    </source>
</evidence>
<evidence type="ECO:0000256" key="5">
    <source>
        <dbReference type="ARBA" id="ARBA00023004"/>
    </source>
</evidence>
<dbReference type="RefSeq" id="WP_243491313.1">
    <property type="nucleotide sequence ID" value="NZ_CP063361.1"/>
</dbReference>
<dbReference type="PANTHER" id="PTHR40942">
    <property type="match status" value="1"/>
</dbReference>
<dbReference type="PROSITE" id="PS51007">
    <property type="entry name" value="CYTC"/>
    <property type="match status" value="1"/>
</dbReference>
<dbReference type="Proteomes" id="UP000831532">
    <property type="component" value="Chromosome"/>
</dbReference>
<dbReference type="InterPro" id="IPR036909">
    <property type="entry name" value="Cyt_c-like_dom_sf"/>
</dbReference>
<name>A0ABY4A5P7_9BURK</name>
<dbReference type="InterPro" id="IPR009056">
    <property type="entry name" value="Cyt_c-like_dom"/>
</dbReference>
<keyword evidence="10" id="KW-1185">Reference proteome</keyword>
<dbReference type="PANTHER" id="PTHR40942:SF4">
    <property type="entry name" value="CYTOCHROME C5"/>
    <property type="match status" value="1"/>
</dbReference>
<evidence type="ECO:0000259" key="8">
    <source>
        <dbReference type="PROSITE" id="PS51007"/>
    </source>
</evidence>
<feature type="signal peptide" evidence="7">
    <location>
        <begin position="1"/>
        <end position="16"/>
    </location>
</feature>
<keyword evidence="5 6" id="KW-0408">Iron</keyword>
<feature type="chain" id="PRO_5047350652" evidence="7">
    <location>
        <begin position="17"/>
        <end position="143"/>
    </location>
</feature>
<organism evidence="9 10">
    <name type="scientific">Massilia violaceinigra</name>
    <dbReference type="NCBI Taxonomy" id="2045208"/>
    <lineage>
        <taxon>Bacteria</taxon>
        <taxon>Pseudomonadati</taxon>
        <taxon>Pseudomonadota</taxon>
        <taxon>Betaproteobacteria</taxon>
        <taxon>Burkholderiales</taxon>
        <taxon>Oxalobacteraceae</taxon>
        <taxon>Telluria group</taxon>
        <taxon>Massilia</taxon>
    </lineage>
</organism>
<evidence type="ECO:0000256" key="3">
    <source>
        <dbReference type="ARBA" id="ARBA00022723"/>
    </source>
</evidence>
<dbReference type="InterPro" id="IPR002323">
    <property type="entry name" value="Cyt_CIE"/>
</dbReference>
<sequence length="143" mass="13960">MKTTTLLSLLMVAALAACGDKAPAPDAAATAVAPAPAVASAPAPAATPAAAAAPAPAAPSADVLAAGEKIYTASCASCHAAAVMGAPKLGDKPSWTPRIAKGIEVLYASATNGLNMMPPRGGNAALKDEEIKSVVDFMVSKAH</sequence>
<dbReference type="PRINTS" id="PR00607">
    <property type="entry name" value="CYTCHROMECIE"/>
</dbReference>
<proteinExistence type="predicted"/>
<dbReference type="Pfam" id="PF13442">
    <property type="entry name" value="Cytochrome_CBB3"/>
    <property type="match status" value="1"/>
</dbReference>
<feature type="domain" description="Cytochrome c" evidence="8">
    <location>
        <begin position="62"/>
        <end position="142"/>
    </location>
</feature>
<keyword evidence="7" id="KW-0732">Signal</keyword>
<dbReference type="EMBL" id="CP063361">
    <property type="protein sequence ID" value="UOD30061.1"/>
    <property type="molecule type" value="Genomic_DNA"/>
</dbReference>
<keyword evidence="1" id="KW-0813">Transport</keyword>
<evidence type="ECO:0000313" key="10">
    <source>
        <dbReference type="Proteomes" id="UP000831532"/>
    </source>
</evidence>
<evidence type="ECO:0000256" key="6">
    <source>
        <dbReference type="PROSITE-ProRule" id="PRU00433"/>
    </source>
</evidence>
<evidence type="ECO:0000256" key="1">
    <source>
        <dbReference type="ARBA" id="ARBA00022448"/>
    </source>
</evidence>
<reference evidence="9 10" key="1">
    <citation type="submission" date="2020-10" db="EMBL/GenBank/DDBJ databases">
        <title>Genome analysis of Massilia species.</title>
        <authorList>
            <person name="Jung D.-H."/>
        </authorList>
    </citation>
    <scope>NUCLEOTIDE SEQUENCE [LARGE SCALE GENOMIC DNA]</scope>
    <source>
        <strain evidence="10">sipir</strain>
    </source>
</reference>
<protein>
    <submittedName>
        <fullName evidence="9">Cytochrome c5 family protein</fullName>
    </submittedName>
</protein>
<dbReference type="SUPFAM" id="SSF46626">
    <property type="entry name" value="Cytochrome c"/>
    <property type="match status" value="1"/>
</dbReference>
<keyword evidence="4" id="KW-0249">Electron transport</keyword>
<dbReference type="PROSITE" id="PS51257">
    <property type="entry name" value="PROKAR_LIPOPROTEIN"/>
    <property type="match status" value="1"/>
</dbReference>
<accession>A0ABY4A5P7</accession>
<gene>
    <name evidence="9" type="ORF">INH39_32735</name>
</gene>
<keyword evidence="2 6" id="KW-0349">Heme</keyword>